<dbReference type="EMBL" id="KQ246585">
    <property type="protein sequence ID" value="KNC72733.1"/>
    <property type="molecule type" value="Genomic_DNA"/>
</dbReference>
<dbReference type="RefSeq" id="XP_014146635.1">
    <property type="nucleotide sequence ID" value="XM_014291160.1"/>
</dbReference>
<feature type="region of interest" description="Disordered" evidence="1">
    <location>
        <begin position="120"/>
        <end position="149"/>
    </location>
</feature>
<feature type="domain" description="TPPC8 third Ig-like" evidence="2">
    <location>
        <begin position="5"/>
        <end position="105"/>
    </location>
</feature>
<organism evidence="3 4">
    <name type="scientific">Sphaeroforma arctica JP610</name>
    <dbReference type="NCBI Taxonomy" id="667725"/>
    <lineage>
        <taxon>Eukaryota</taxon>
        <taxon>Ichthyosporea</taxon>
        <taxon>Ichthyophonida</taxon>
        <taxon>Sphaeroforma</taxon>
    </lineage>
</organism>
<gene>
    <name evidence="3" type="ORF">SARC_14706</name>
</gene>
<evidence type="ECO:0000256" key="1">
    <source>
        <dbReference type="SAM" id="MobiDB-lite"/>
    </source>
</evidence>
<dbReference type="InterPro" id="IPR058540">
    <property type="entry name" value="Ig_TPPC8_3rd"/>
</dbReference>
<feature type="region of interest" description="Disordered" evidence="1">
    <location>
        <begin position="77"/>
        <end position="102"/>
    </location>
</feature>
<dbReference type="GeneID" id="25915210"/>
<accession>A0A0L0F9E3</accession>
<evidence type="ECO:0000313" key="4">
    <source>
        <dbReference type="Proteomes" id="UP000054560"/>
    </source>
</evidence>
<name>A0A0L0F9E3_9EUKA</name>
<keyword evidence="4" id="KW-1185">Reference proteome</keyword>
<evidence type="ECO:0000259" key="2">
    <source>
        <dbReference type="Pfam" id="PF24546"/>
    </source>
</evidence>
<evidence type="ECO:0000313" key="3">
    <source>
        <dbReference type="EMBL" id="KNC72733.1"/>
    </source>
</evidence>
<feature type="compositionally biased region" description="Low complexity" evidence="1">
    <location>
        <begin position="123"/>
        <end position="145"/>
    </location>
</feature>
<sequence length="196" mass="21422">QPSPTNTDHLLLSVELENTQQGHQTVHPLHLRQVTCLSAHWRVEPIFSPQLAEDGMAIGSRETLSLFFRLVPNVTRQPSPSNVSAALPDKSTPTPQSISPHYPLLRLSDIPLSTSNNINIPTQTHPDAHAQQPQQEQVHTQTHTPGSDPGDVCAKVYDCREPAVSQFLLKAMLNASQQSELNGTAVPTSGWHGRCA</sequence>
<dbReference type="AlphaFoldDB" id="A0A0L0F9E3"/>
<dbReference type="Pfam" id="PF24546">
    <property type="entry name" value="Ig_TPPC8_3rd"/>
    <property type="match status" value="1"/>
</dbReference>
<dbReference type="Proteomes" id="UP000054560">
    <property type="component" value="Unassembled WGS sequence"/>
</dbReference>
<feature type="non-terminal residue" evidence="3">
    <location>
        <position position="1"/>
    </location>
</feature>
<protein>
    <recommendedName>
        <fullName evidence="2">TPPC8 third Ig-like domain-containing protein</fullName>
    </recommendedName>
</protein>
<reference evidence="3 4" key="1">
    <citation type="submission" date="2011-02" db="EMBL/GenBank/DDBJ databases">
        <title>The Genome Sequence of Sphaeroforma arctica JP610.</title>
        <authorList>
            <consortium name="The Broad Institute Genome Sequencing Platform"/>
            <person name="Russ C."/>
            <person name="Cuomo C."/>
            <person name="Young S.K."/>
            <person name="Zeng Q."/>
            <person name="Gargeya S."/>
            <person name="Alvarado L."/>
            <person name="Berlin A."/>
            <person name="Chapman S.B."/>
            <person name="Chen Z."/>
            <person name="Freedman E."/>
            <person name="Gellesch M."/>
            <person name="Goldberg J."/>
            <person name="Griggs A."/>
            <person name="Gujja S."/>
            <person name="Heilman E."/>
            <person name="Heiman D."/>
            <person name="Howarth C."/>
            <person name="Mehta T."/>
            <person name="Neiman D."/>
            <person name="Pearson M."/>
            <person name="Roberts A."/>
            <person name="Saif S."/>
            <person name="Shea T."/>
            <person name="Shenoy N."/>
            <person name="Sisk P."/>
            <person name="Stolte C."/>
            <person name="Sykes S."/>
            <person name="White J."/>
            <person name="Yandava C."/>
            <person name="Burger G."/>
            <person name="Gray M.W."/>
            <person name="Holland P.W.H."/>
            <person name="King N."/>
            <person name="Lang F.B.F."/>
            <person name="Roger A.J."/>
            <person name="Ruiz-Trillo I."/>
            <person name="Haas B."/>
            <person name="Nusbaum C."/>
            <person name="Birren B."/>
        </authorList>
    </citation>
    <scope>NUCLEOTIDE SEQUENCE [LARGE SCALE GENOMIC DNA]</scope>
    <source>
        <strain evidence="3 4">JP610</strain>
    </source>
</reference>
<proteinExistence type="predicted"/>